<dbReference type="GO" id="GO:0004722">
    <property type="term" value="F:protein serine/threonine phosphatase activity"/>
    <property type="evidence" value="ECO:0007669"/>
    <property type="project" value="InterPro"/>
</dbReference>
<evidence type="ECO:0000256" key="1">
    <source>
        <dbReference type="ARBA" id="ARBA00022723"/>
    </source>
</evidence>
<evidence type="ECO:0000256" key="2">
    <source>
        <dbReference type="ARBA" id="ARBA00022801"/>
    </source>
</evidence>
<dbReference type="InParanoid" id="A0A409VVQ3"/>
<dbReference type="EMBL" id="NHYE01005545">
    <property type="protein sequence ID" value="PPQ70331.1"/>
    <property type="molecule type" value="Genomic_DNA"/>
</dbReference>
<dbReference type="PROSITE" id="PS51746">
    <property type="entry name" value="PPM_2"/>
    <property type="match status" value="1"/>
</dbReference>
<keyword evidence="1" id="KW-0479">Metal-binding</keyword>
<dbReference type="PANTHER" id="PTHR13832">
    <property type="entry name" value="PROTEIN PHOSPHATASE 2C"/>
    <property type="match status" value="1"/>
</dbReference>
<dbReference type="STRING" id="231916.A0A409VVQ3"/>
<dbReference type="InterPro" id="IPR036457">
    <property type="entry name" value="PPM-type-like_dom_sf"/>
</dbReference>
<dbReference type="SMART" id="SM00331">
    <property type="entry name" value="PP2C_SIG"/>
    <property type="match status" value="1"/>
</dbReference>
<name>A0A409VVQ3_9AGAR</name>
<dbReference type="CDD" id="cd00143">
    <property type="entry name" value="PP2Cc"/>
    <property type="match status" value="1"/>
</dbReference>
<evidence type="ECO:0000313" key="7">
    <source>
        <dbReference type="Proteomes" id="UP000284706"/>
    </source>
</evidence>
<organism evidence="6 7">
    <name type="scientific">Gymnopilus dilepis</name>
    <dbReference type="NCBI Taxonomy" id="231916"/>
    <lineage>
        <taxon>Eukaryota</taxon>
        <taxon>Fungi</taxon>
        <taxon>Dikarya</taxon>
        <taxon>Basidiomycota</taxon>
        <taxon>Agaricomycotina</taxon>
        <taxon>Agaricomycetes</taxon>
        <taxon>Agaricomycetidae</taxon>
        <taxon>Agaricales</taxon>
        <taxon>Agaricineae</taxon>
        <taxon>Hymenogastraceae</taxon>
        <taxon>Gymnopilus</taxon>
    </lineage>
</organism>
<dbReference type="InterPro" id="IPR015655">
    <property type="entry name" value="PP2C"/>
</dbReference>
<dbReference type="Proteomes" id="UP000284706">
    <property type="component" value="Unassembled WGS sequence"/>
</dbReference>
<evidence type="ECO:0000259" key="5">
    <source>
        <dbReference type="PROSITE" id="PS51746"/>
    </source>
</evidence>
<evidence type="ECO:0000256" key="3">
    <source>
        <dbReference type="ARBA" id="ARBA00022912"/>
    </source>
</evidence>
<keyword evidence="7" id="KW-1185">Reference proteome</keyword>
<reference evidence="6 7" key="1">
    <citation type="journal article" date="2018" name="Evol. Lett.">
        <title>Horizontal gene cluster transfer increased hallucinogenic mushroom diversity.</title>
        <authorList>
            <person name="Reynolds H.T."/>
            <person name="Vijayakumar V."/>
            <person name="Gluck-Thaler E."/>
            <person name="Korotkin H.B."/>
            <person name="Matheny P.B."/>
            <person name="Slot J.C."/>
        </authorList>
    </citation>
    <scope>NUCLEOTIDE SEQUENCE [LARGE SCALE GENOMIC DNA]</scope>
    <source>
        <strain evidence="6 7">SRW20</strain>
    </source>
</reference>
<sequence>MVALFPTLDIPDFGLQIDVAQFQPTDRPIEDRFSIDYDEVKSRLILGVYDGHGGSDAADFISKVLPKRLLKYPPVEHECQFQDLDADILLEFRRNHSLFHKRSAGWRNNARVVRSGSAALIVDINTDSLSATYANAGDCRMIVCRPFVDAQHVLLETEDLNVKTPSEKERLAKEHPGEDQIIIGERLFGKLMCTRGFGDGHYKLPRGPFGKLHKRYVDILSRIEQPGKIPMNEQYASYFYAYRSPPYVTASPESRTFQLEKGDIVILASDGLWDLVSSDELAIFVHEAVSVHRNDMAKFLLERVRCKVTPGDDITIITFKV</sequence>
<dbReference type="PROSITE" id="PS01032">
    <property type="entry name" value="PPM_1"/>
    <property type="match status" value="1"/>
</dbReference>
<comment type="caution">
    <text evidence="6">The sequence shown here is derived from an EMBL/GenBank/DDBJ whole genome shotgun (WGS) entry which is preliminary data.</text>
</comment>
<gene>
    <name evidence="6" type="ORF">CVT26_014603</name>
</gene>
<dbReference type="Gene3D" id="3.60.40.10">
    <property type="entry name" value="PPM-type phosphatase domain"/>
    <property type="match status" value="1"/>
</dbReference>
<dbReference type="GO" id="GO:0046872">
    <property type="term" value="F:metal ion binding"/>
    <property type="evidence" value="ECO:0007669"/>
    <property type="project" value="UniProtKB-KW"/>
</dbReference>
<evidence type="ECO:0000313" key="6">
    <source>
        <dbReference type="EMBL" id="PPQ70331.1"/>
    </source>
</evidence>
<dbReference type="InterPro" id="IPR000222">
    <property type="entry name" value="PP2C_BS"/>
</dbReference>
<dbReference type="SUPFAM" id="SSF81606">
    <property type="entry name" value="PP2C-like"/>
    <property type="match status" value="1"/>
</dbReference>
<dbReference type="PANTHER" id="PTHR13832:SF792">
    <property type="entry name" value="GM14286P"/>
    <property type="match status" value="1"/>
</dbReference>
<dbReference type="OrthoDB" id="420076at2759"/>
<protein>
    <recommendedName>
        <fullName evidence="5">PPM-type phosphatase domain-containing protein</fullName>
    </recommendedName>
</protein>
<dbReference type="Pfam" id="PF00481">
    <property type="entry name" value="PP2C"/>
    <property type="match status" value="1"/>
</dbReference>
<feature type="domain" description="PPM-type phosphatase" evidence="5">
    <location>
        <begin position="16"/>
        <end position="321"/>
    </location>
</feature>
<proteinExistence type="inferred from homology"/>
<evidence type="ECO:0000256" key="4">
    <source>
        <dbReference type="RuleBase" id="RU003465"/>
    </source>
</evidence>
<dbReference type="InterPro" id="IPR001932">
    <property type="entry name" value="PPM-type_phosphatase-like_dom"/>
</dbReference>
<dbReference type="AlphaFoldDB" id="A0A409VVQ3"/>
<comment type="similarity">
    <text evidence="4">Belongs to the PP2C family.</text>
</comment>
<keyword evidence="2 4" id="KW-0378">Hydrolase</keyword>
<keyword evidence="3 4" id="KW-0904">Protein phosphatase</keyword>
<dbReference type="SMART" id="SM00332">
    <property type="entry name" value="PP2Cc"/>
    <property type="match status" value="1"/>
</dbReference>
<accession>A0A409VVQ3</accession>